<dbReference type="OrthoDB" id="7068382at2"/>
<dbReference type="Proteomes" id="UP000308488">
    <property type="component" value="Unassembled WGS sequence"/>
</dbReference>
<feature type="transmembrane region" description="Helical" evidence="1">
    <location>
        <begin position="23"/>
        <end position="46"/>
    </location>
</feature>
<protein>
    <submittedName>
        <fullName evidence="2">Uncharacterized protein</fullName>
    </submittedName>
</protein>
<feature type="transmembrane region" description="Helical" evidence="1">
    <location>
        <begin position="58"/>
        <end position="78"/>
    </location>
</feature>
<keyword evidence="1" id="KW-1133">Transmembrane helix</keyword>
<keyword evidence="3" id="KW-1185">Reference proteome</keyword>
<feature type="transmembrane region" description="Helical" evidence="1">
    <location>
        <begin position="98"/>
        <end position="118"/>
    </location>
</feature>
<keyword evidence="1" id="KW-0472">Membrane</keyword>
<dbReference type="RefSeq" id="WP_137435449.1">
    <property type="nucleotide sequence ID" value="NZ_JANRHC010000001.1"/>
</dbReference>
<evidence type="ECO:0000313" key="3">
    <source>
        <dbReference type="Proteomes" id="UP000308488"/>
    </source>
</evidence>
<accession>A0A4U6R540</accession>
<organism evidence="2 3">
    <name type="scientific">Marinobacter panjinensis</name>
    <dbReference type="NCBI Taxonomy" id="2576384"/>
    <lineage>
        <taxon>Bacteria</taxon>
        <taxon>Pseudomonadati</taxon>
        <taxon>Pseudomonadota</taxon>
        <taxon>Gammaproteobacteria</taxon>
        <taxon>Pseudomonadales</taxon>
        <taxon>Marinobacteraceae</taxon>
        <taxon>Marinobacter</taxon>
    </lineage>
</organism>
<evidence type="ECO:0000256" key="1">
    <source>
        <dbReference type="SAM" id="Phobius"/>
    </source>
</evidence>
<evidence type="ECO:0000313" key="2">
    <source>
        <dbReference type="EMBL" id="TKV68038.1"/>
    </source>
</evidence>
<gene>
    <name evidence="2" type="ORF">FDP08_07985</name>
</gene>
<keyword evidence="1" id="KW-0812">Transmembrane</keyword>
<sequence>MIIEEEDIAAMRDKDLAKETVKWLAIVGAVLLAAVYLFWLIWGFSYDARFIDIMYEHLAAAVGVPGSIIVAFVIVSILENVSGPIKFEGLGFKFEGASGPIVMWVIVFLSLIGGIRLLW</sequence>
<dbReference type="EMBL" id="SZYH01000001">
    <property type="protein sequence ID" value="TKV68038.1"/>
    <property type="molecule type" value="Genomic_DNA"/>
</dbReference>
<dbReference type="AlphaFoldDB" id="A0A4U6R540"/>
<comment type="caution">
    <text evidence="2">The sequence shown here is derived from an EMBL/GenBank/DDBJ whole genome shotgun (WGS) entry which is preliminary data.</text>
</comment>
<name>A0A4U6R540_9GAMM</name>
<proteinExistence type="predicted"/>
<reference evidence="2 3" key="1">
    <citation type="submission" date="2019-05" db="EMBL/GenBank/DDBJ databases">
        <title>Marinobacter panjinensis sp. nov., a moderately halophilic bacterium isolated from sea tidal flat environment.</title>
        <authorList>
            <person name="Yang W."/>
            <person name="An M."/>
            <person name="He W."/>
            <person name="Luo X."/>
            <person name="Zhu L."/>
            <person name="Chen G."/>
            <person name="Zhang Y."/>
            <person name="Wang Y."/>
        </authorList>
    </citation>
    <scope>NUCLEOTIDE SEQUENCE [LARGE SCALE GENOMIC DNA]</scope>
    <source>
        <strain evidence="2 3">PJ-16</strain>
    </source>
</reference>